<feature type="compositionally biased region" description="Basic and acidic residues" evidence="4">
    <location>
        <begin position="165"/>
        <end position="177"/>
    </location>
</feature>
<comment type="caution">
    <text evidence="5">The sequence shown here is derived from an EMBL/GenBank/DDBJ whole genome shotgun (WGS) entry which is preliminary data.</text>
</comment>
<sequence length="177" mass="20039">MPGQLRSRKRKNNNQSKDRKPCPSLQKSCAQRSHISCECEQRSADRRCSASPQPPPGPDKENQQDQQEAPCCGETTMDCQDYGKIFPDEDSNQILPVEHFFGNMDTVQDFPRGPPLRPLLPPELRGGDDTSLRRTARTERRESRPRSTTETETAHTRTHKQTHNSAKDCGHVTKSVD</sequence>
<feature type="compositionally biased region" description="Pro residues" evidence="4">
    <location>
        <begin position="112"/>
        <end position="121"/>
    </location>
</feature>
<name>A0AAW0MWF1_9GOBI</name>
<dbReference type="GO" id="GO:0005634">
    <property type="term" value="C:nucleus"/>
    <property type="evidence" value="ECO:0007669"/>
    <property type="project" value="UniProtKB-SubCell"/>
</dbReference>
<feature type="compositionally biased region" description="Polar residues" evidence="4">
    <location>
        <begin position="25"/>
        <end position="34"/>
    </location>
</feature>
<feature type="compositionally biased region" description="Basic residues" evidence="4">
    <location>
        <begin position="1"/>
        <end position="12"/>
    </location>
</feature>
<proteinExistence type="inferred from homology"/>
<keyword evidence="3" id="KW-0539">Nucleus</keyword>
<comment type="subcellular location">
    <subcellularLocation>
        <location evidence="1">Nucleus</location>
    </subcellularLocation>
</comment>
<gene>
    <name evidence="5" type="ORF">WMY93_027223</name>
</gene>
<dbReference type="InterPro" id="IPR031530">
    <property type="entry name" value="UPF0688"/>
</dbReference>
<dbReference type="Pfam" id="PF15772">
    <property type="entry name" value="UPF0688"/>
    <property type="match status" value="1"/>
</dbReference>
<evidence type="ECO:0000313" key="6">
    <source>
        <dbReference type="Proteomes" id="UP001460270"/>
    </source>
</evidence>
<evidence type="ECO:0000256" key="2">
    <source>
        <dbReference type="ARBA" id="ARBA00006634"/>
    </source>
</evidence>
<evidence type="ECO:0000256" key="3">
    <source>
        <dbReference type="ARBA" id="ARBA00023242"/>
    </source>
</evidence>
<feature type="compositionally biased region" description="Basic and acidic residues" evidence="4">
    <location>
        <begin position="35"/>
        <end position="48"/>
    </location>
</feature>
<evidence type="ECO:0000313" key="5">
    <source>
        <dbReference type="EMBL" id="KAK7884100.1"/>
    </source>
</evidence>
<dbReference type="PANTHER" id="PTHR28491:SF1">
    <property type="entry name" value="UPF0688 PROTEIN C1ORF174"/>
    <property type="match status" value="1"/>
</dbReference>
<dbReference type="EMBL" id="JBBPFD010000020">
    <property type="protein sequence ID" value="KAK7884100.1"/>
    <property type="molecule type" value="Genomic_DNA"/>
</dbReference>
<feature type="region of interest" description="Disordered" evidence="4">
    <location>
        <begin position="1"/>
        <end position="73"/>
    </location>
</feature>
<keyword evidence="6" id="KW-1185">Reference proteome</keyword>
<dbReference type="AlphaFoldDB" id="A0AAW0MWF1"/>
<protein>
    <submittedName>
        <fullName evidence="5">Uncharacterized protein</fullName>
    </submittedName>
</protein>
<dbReference type="Proteomes" id="UP001460270">
    <property type="component" value="Unassembled WGS sequence"/>
</dbReference>
<evidence type="ECO:0000256" key="4">
    <source>
        <dbReference type="SAM" id="MobiDB-lite"/>
    </source>
</evidence>
<reference evidence="6" key="1">
    <citation type="submission" date="2024-04" db="EMBL/GenBank/DDBJ databases">
        <title>Salinicola lusitanus LLJ914,a marine bacterium isolated from the Okinawa Trough.</title>
        <authorList>
            <person name="Li J."/>
        </authorList>
    </citation>
    <scope>NUCLEOTIDE SEQUENCE [LARGE SCALE GENOMIC DNA]</scope>
</reference>
<accession>A0AAW0MWF1</accession>
<evidence type="ECO:0000256" key="1">
    <source>
        <dbReference type="ARBA" id="ARBA00004123"/>
    </source>
</evidence>
<organism evidence="5 6">
    <name type="scientific">Mugilogobius chulae</name>
    <name type="common">yellowstripe goby</name>
    <dbReference type="NCBI Taxonomy" id="88201"/>
    <lineage>
        <taxon>Eukaryota</taxon>
        <taxon>Metazoa</taxon>
        <taxon>Chordata</taxon>
        <taxon>Craniata</taxon>
        <taxon>Vertebrata</taxon>
        <taxon>Euteleostomi</taxon>
        <taxon>Actinopterygii</taxon>
        <taxon>Neopterygii</taxon>
        <taxon>Teleostei</taxon>
        <taxon>Neoteleostei</taxon>
        <taxon>Acanthomorphata</taxon>
        <taxon>Gobiaria</taxon>
        <taxon>Gobiiformes</taxon>
        <taxon>Gobioidei</taxon>
        <taxon>Gobiidae</taxon>
        <taxon>Gobionellinae</taxon>
        <taxon>Mugilogobius</taxon>
    </lineage>
</organism>
<feature type="region of interest" description="Disordered" evidence="4">
    <location>
        <begin position="106"/>
        <end position="177"/>
    </location>
</feature>
<dbReference type="PANTHER" id="PTHR28491">
    <property type="entry name" value="UPF0688 PROTEIN C1ORF174"/>
    <property type="match status" value="1"/>
</dbReference>
<comment type="similarity">
    <text evidence="2">Belongs to the UPF0688 family.</text>
</comment>
<feature type="compositionally biased region" description="Basic and acidic residues" evidence="4">
    <location>
        <begin position="125"/>
        <end position="155"/>
    </location>
</feature>